<reference evidence="5" key="1">
    <citation type="submission" date="2023-08" db="EMBL/GenBank/DDBJ databases">
        <authorList>
            <person name="Audoor S."/>
            <person name="Bilcke G."/>
        </authorList>
    </citation>
    <scope>NUCLEOTIDE SEQUENCE</scope>
</reference>
<dbReference type="SUPFAM" id="SSF55120">
    <property type="entry name" value="Pseudouridine synthase"/>
    <property type="match status" value="1"/>
</dbReference>
<dbReference type="PANTHER" id="PTHR47683:SF2">
    <property type="entry name" value="RNA-BINDING S4 DOMAIN-CONTAINING PROTEIN"/>
    <property type="match status" value="1"/>
</dbReference>
<dbReference type="Gene3D" id="3.30.2350.10">
    <property type="entry name" value="Pseudouridine synthase"/>
    <property type="match status" value="1"/>
</dbReference>
<evidence type="ECO:0000313" key="5">
    <source>
        <dbReference type="EMBL" id="CAJ1955655.1"/>
    </source>
</evidence>
<evidence type="ECO:0000256" key="2">
    <source>
        <dbReference type="ARBA" id="ARBA00023235"/>
    </source>
</evidence>
<organism evidence="5 6">
    <name type="scientific">Cylindrotheca closterium</name>
    <dbReference type="NCBI Taxonomy" id="2856"/>
    <lineage>
        <taxon>Eukaryota</taxon>
        <taxon>Sar</taxon>
        <taxon>Stramenopiles</taxon>
        <taxon>Ochrophyta</taxon>
        <taxon>Bacillariophyta</taxon>
        <taxon>Bacillariophyceae</taxon>
        <taxon>Bacillariophycidae</taxon>
        <taxon>Bacillariales</taxon>
        <taxon>Bacillariaceae</taxon>
        <taxon>Cylindrotheca</taxon>
    </lineage>
</organism>
<proteinExistence type="inferred from homology"/>
<dbReference type="InterPro" id="IPR018496">
    <property type="entry name" value="PsdUridine_synth_RsuA/RluB_CS"/>
</dbReference>
<dbReference type="EMBL" id="CAKOGP040001892">
    <property type="protein sequence ID" value="CAJ1955655.1"/>
    <property type="molecule type" value="Genomic_DNA"/>
</dbReference>
<dbReference type="Proteomes" id="UP001295423">
    <property type="component" value="Unassembled WGS sequence"/>
</dbReference>
<comment type="caution">
    <text evidence="5">The sequence shown here is derived from an EMBL/GenBank/DDBJ whole genome shotgun (WGS) entry which is preliminary data.</text>
</comment>
<accession>A0AAD2FXP4</accession>
<dbReference type="GO" id="GO:0009982">
    <property type="term" value="F:pseudouridine synthase activity"/>
    <property type="evidence" value="ECO:0007669"/>
    <property type="project" value="InterPro"/>
</dbReference>
<keyword evidence="2" id="KW-0413">Isomerase</keyword>
<feature type="domain" description="Pseudouridine synthase RsuA/RluA-like" evidence="4">
    <location>
        <begin position="125"/>
        <end position="295"/>
    </location>
</feature>
<evidence type="ECO:0000256" key="1">
    <source>
        <dbReference type="ARBA" id="ARBA00008348"/>
    </source>
</evidence>
<name>A0AAD2FXP4_9STRA</name>
<dbReference type="InterPro" id="IPR006145">
    <property type="entry name" value="PsdUridine_synth_RsuA/RluA"/>
</dbReference>
<keyword evidence="3" id="KW-0694">RNA-binding</keyword>
<evidence type="ECO:0000259" key="4">
    <source>
        <dbReference type="Pfam" id="PF00849"/>
    </source>
</evidence>
<dbReference type="GO" id="GO:0006364">
    <property type="term" value="P:rRNA processing"/>
    <property type="evidence" value="ECO:0007669"/>
    <property type="project" value="UniProtKB-ARBA"/>
</dbReference>
<protein>
    <recommendedName>
        <fullName evidence="4">Pseudouridine synthase RsuA/RluA-like domain-containing protein</fullName>
    </recommendedName>
</protein>
<dbReference type="PROSITE" id="PS50889">
    <property type="entry name" value="S4"/>
    <property type="match status" value="1"/>
</dbReference>
<dbReference type="Pfam" id="PF00849">
    <property type="entry name" value="PseudoU_synth_2"/>
    <property type="match status" value="1"/>
</dbReference>
<dbReference type="GO" id="GO:0003723">
    <property type="term" value="F:RNA binding"/>
    <property type="evidence" value="ECO:0007669"/>
    <property type="project" value="UniProtKB-KW"/>
</dbReference>
<dbReference type="InterPro" id="IPR020103">
    <property type="entry name" value="PsdUridine_synth_cat_dom_sf"/>
</dbReference>
<dbReference type="PANTHER" id="PTHR47683">
    <property type="entry name" value="PSEUDOURIDINE SYNTHASE FAMILY PROTEIN-RELATED"/>
    <property type="match status" value="1"/>
</dbReference>
<keyword evidence="6" id="KW-1185">Reference proteome</keyword>
<comment type="similarity">
    <text evidence="1">Belongs to the pseudouridine synthase RsuA family.</text>
</comment>
<dbReference type="NCBIfam" id="TIGR00093">
    <property type="entry name" value="pseudouridine synthase"/>
    <property type="match status" value="1"/>
</dbReference>
<dbReference type="InterPro" id="IPR000748">
    <property type="entry name" value="PsdUridine_synth_RsuA/RluB/E/F"/>
</dbReference>
<sequence>MFACTHQFGPLSRMATRHCGRKVPFSAISASRSCGYGTTTTSLQMASKKNKNAPDKLFRADRVLANRGVGSRSECFELLKQKRIFQKIDSSMQRVKGPSEKLSMTASLFIDGKNEVPKPLPLLRVYHKPKWVLSVMNDNKGRPTVGDLDFLGGSANGKSKMHPVGRLDYDTSGLLLFSSDGKLTQQLLHPNHEIEKEYVALVVGQVDADVLKEKLAQGVTTSMGAFPADLLEAKSIPKEEVKETIDGILKNLPEEYDMERLEEKGYLFFKDATELSEVRLVVREGKHRMVRRILANSGYPVIGLKRERLGDVLLGDLPAGEYRELSGAEEKWANKVAKL</sequence>
<dbReference type="InterPro" id="IPR050343">
    <property type="entry name" value="RsuA_PseudoU_synthase"/>
</dbReference>
<dbReference type="PROSITE" id="PS01149">
    <property type="entry name" value="PSI_RSU"/>
    <property type="match status" value="1"/>
</dbReference>
<dbReference type="GO" id="GO:0001522">
    <property type="term" value="P:pseudouridine synthesis"/>
    <property type="evidence" value="ECO:0007669"/>
    <property type="project" value="InterPro"/>
</dbReference>
<evidence type="ECO:0000256" key="3">
    <source>
        <dbReference type="PROSITE-ProRule" id="PRU00182"/>
    </source>
</evidence>
<evidence type="ECO:0000313" key="6">
    <source>
        <dbReference type="Proteomes" id="UP001295423"/>
    </source>
</evidence>
<dbReference type="AlphaFoldDB" id="A0AAD2FXP4"/>
<gene>
    <name evidence="5" type="ORF">CYCCA115_LOCUS15858</name>
</gene>